<feature type="compositionally biased region" description="Basic and acidic residues" evidence="3">
    <location>
        <begin position="238"/>
        <end position="248"/>
    </location>
</feature>
<dbReference type="InterPro" id="IPR012677">
    <property type="entry name" value="Nucleotide-bd_a/b_plait_sf"/>
</dbReference>
<dbReference type="Pfam" id="PF00076">
    <property type="entry name" value="RRM_1"/>
    <property type="match status" value="1"/>
</dbReference>
<dbReference type="InterPro" id="IPR000504">
    <property type="entry name" value="RRM_dom"/>
</dbReference>
<feature type="compositionally biased region" description="Basic and acidic residues" evidence="3">
    <location>
        <begin position="327"/>
        <end position="341"/>
    </location>
</feature>
<comment type="caution">
    <text evidence="5">The sequence shown here is derived from an EMBL/GenBank/DDBJ whole genome shotgun (WGS) entry which is preliminary data.</text>
</comment>
<proteinExistence type="predicted"/>
<feature type="compositionally biased region" description="Basic and acidic residues" evidence="3">
    <location>
        <begin position="55"/>
        <end position="73"/>
    </location>
</feature>
<organism evidence="5 6">
    <name type="scientific">Furculomyces boomerangus</name>
    <dbReference type="NCBI Taxonomy" id="61424"/>
    <lineage>
        <taxon>Eukaryota</taxon>
        <taxon>Fungi</taxon>
        <taxon>Fungi incertae sedis</taxon>
        <taxon>Zoopagomycota</taxon>
        <taxon>Kickxellomycotina</taxon>
        <taxon>Harpellomycetes</taxon>
        <taxon>Harpellales</taxon>
        <taxon>Harpellaceae</taxon>
        <taxon>Furculomyces</taxon>
    </lineage>
</organism>
<evidence type="ECO:0000313" key="5">
    <source>
        <dbReference type="EMBL" id="PVU95256.1"/>
    </source>
</evidence>
<dbReference type="Proteomes" id="UP000245699">
    <property type="component" value="Unassembled WGS sequence"/>
</dbReference>
<dbReference type="PANTHER" id="PTHR23236:SF11">
    <property type="entry name" value="EUKARYOTIC TRANSLATION INITIATION FACTOR 4H"/>
    <property type="match status" value="1"/>
</dbReference>
<accession>A0A2T9YSG8</accession>
<feature type="region of interest" description="Disordered" evidence="3">
    <location>
        <begin position="1"/>
        <end position="85"/>
    </location>
</feature>
<dbReference type="PROSITE" id="PS50102">
    <property type="entry name" value="RRM"/>
    <property type="match status" value="1"/>
</dbReference>
<feature type="compositionally biased region" description="Basic and acidic residues" evidence="3">
    <location>
        <begin position="185"/>
        <end position="203"/>
    </location>
</feature>
<feature type="region of interest" description="Disordered" evidence="3">
    <location>
        <begin position="150"/>
        <end position="515"/>
    </location>
</feature>
<feature type="compositionally biased region" description="Basic and acidic residues" evidence="3">
    <location>
        <begin position="268"/>
        <end position="319"/>
    </location>
</feature>
<dbReference type="GO" id="GO:0005730">
    <property type="term" value="C:nucleolus"/>
    <property type="evidence" value="ECO:0007669"/>
    <property type="project" value="TreeGrafter"/>
</dbReference>
<dbReference type="Gene3D" id="3.30.70.330">
    <property type="match status" value="1"/>
</dbReference>
<keyword evidence="1 2" id="KW-0694">RNA-binding</keyword>
<feature type="compositionally biased region" description="Low complexity" evidence="3">
    <location>
        <begin position="35"/>
        <end position="53"/>
    </location>
</feature>
<dbReference type="OrthoDB" id="48651at2759"/>
<evidence type="ECO:0000256" key="3">
    <source>
        <dbReference type="SAM" id="MobiDB-lite"/>
    </source>
</evidence>
<feature type="compositionally biased region" description="Basic and acidic residues" evidence="3">
    <location>
        <begin position="160"/>
        <end position="177"/>
    </location>
</feature>
<feature type="compositionally biased region" description="Basic and acidic residues" evidence="3">
    <location>
        <begin position="464"/>
        <end position="476"/>
    </location>
</feature>
<reference evidence="5 6" key="1">
    <citation type="journal article" date="2018" name="MBio">
        <title>Comparative Genomics Reveals the Core Gene Toolbox for the Fungus-Insect Symbiosis.</title>
        <authorList>
            <person name="Wang Y."/>
            <person name="Stata M."/>
            <person name="Wang W."/>
            <person name="Stajich J.E."/>
            <person name="White M.M."/>
            <person name="Moncalvo J.M."/>
        </authorList>
    </citation>
    <scope>NUCLEOTIDE SEQUENCE [LARGE SCALE GENOMIC DNA]</scope>
    <source>
        <strain evidence="5 6">AUS-77-4</strain>
    </source>
</reference>
<evidence type="ECO:0000259" key="4">
    <source>
        <dbReference type="PROSITE" id="PS50102"/>
    </source>
</evidence>
<feature type="compositionally biased region" description="Basic and acidic residues" evidence="3">
    <location>
        <begin position="423"/>
        <end position="449"/>
    </location>
</feature>
<dbReference type="SMART" id="SM00360">
    <property type="entry name" value="RRM"/>
    <property type="match status" value="1"/>
</dbReference>
<evidence type="ECO:0000313" key="6">
    <source>
        <dbReference type="Proteomes" id="UP000245699"/>
    </source>
</evidence>
<dbReference type="SUPFAM" id="SSF54928">
    <property type="entry name" value="RNA-binding domain, RBD"/>
    <property type="match status" value="1"/>
</dbReference>
<dbReference type="PANTHER" id="PTHR23236">
    <property type="entry name" value="EUKARYOTIC TRANSLATION INITIATION FACTOR 4B/4H"/>
    <property type="match status" value="1"/>
</dbReference>
<dbReference type="GO" id="GO:0003723">
    <property type="term" value="F:RNA binding"/>
    <property type="evidence" value="ECO:0007669"/>
    <property type="project" value="UniProtKB-UniRule"/>
</dbReference>
<dbReference type="InterPro" id="IPR035979">
    <property type="entry name" value="RBD_domain_sf"/>
</dbReference>
<feature type="domain" description="RRM" evidence="4">
    <location>
        <begin position="81"/>
        <end position="157"/>
    </location>
</feature>
<dbReference type="STRING" id="61424.A0A2T9YSG8"/>
<dbReference type="AlphaFoldDB" id="A0A2T9YSG8"/>
<keyword evidence="6" id="KW-1185">Reference proteome</keyword>
<evidence type="ECO:0000256" key="2">
    <source>
        <dbReference type="PROSITE-ProRule" id="PRU00176"/>
    </source>
</evidence>
<feature type="compositionally biased region" description="Basic and acidic residues" evidence="3">
    <location>
        <begin position="403"/>
        <end position="414"/>
    </location>
</feature>
<gene>
    <name evidence="5" type="ORF">BB559_002808</name>
</gene>
<protein>
    <recommendedName>
        <fullName evidence="4">RRM domain-containing protein</fullName>
    </recommendedName>
</protein>
<feature type="compositionally biased region" description="Basic and acidic residues" evidence="3">
    <location>
        <begin position="385"/>
        <end position="396"/>
    </location>
</feature>
<feature type="compositionally biased region" description="Polar residues" evidence="3">
    <location>
        <begin position="492"/>
        <end position="508"/>
    </location>
</feature>
<evidence type="ECO:0000256" key="1">
    <source>
        <dbReference type="ARBA" id="ARBA00022884"/>
    </source>
</evidence>
<dbReference type="EMBL" id="MBFT01000194">
    <property type="protein sequence ID" value="PVU95256.1"/>
    <property type="molecule type" value="Genomic_DNA"/>
</dbReference>
<name>A0A2T9YSG8_9FUNG</name>
<sequence length="515" mass="58379">MPAKKKTNKGQKMALNDFLSTTTGGDSWADDEVDLPSAPSAAPARSNLSNAPNRGDLRQDNYRSENFQPREDEPFPTEPPYNAFMENLPYDITEGDINEAFKGLNTEEVRILKNPSTGKSKGIAVVTFISPEDLTNALKLSGTQISGRSVRVSVAKKRTGQREERDFGDWRTDRREPQGGLNQREPARVSEADTNDQWRRHDAPVFADRPPRPSYRNSNQSREPLSGRGNIPPSESDANDRWRSHKEPAFNGEAPRPSINRTYGEPRPLGEQREPREPRFTSVADKNREWRRHDEPKLEPLERKVTEPAPQEKFRDQAPRKSIPISEADKNDQWRKHDPPKEILPPLEKGNSENQDAKDQSDFVEVPAKNQYKLKQSSDRSAPWRRSDGSNSEKRGVNYPSEARGDRNENRRNADVPWQAQGDRQRGRSDRGRPTRPETDSTRSWRRENPLPGAVPKPLPGNTKKSEPKESEKPDFANKFSLLDVNDDQDPSGDSNADVSGEWSTVATKSRGRRN</sequence>